<keyword evidence="1" id="KW-1133">Transmembrane helix</keyword>
<feature type="transmembrane region" description="Helical" evidence="1">
    <location>
        <begin position="67"/>
        <end position="90"/>
    </location>
</feature>
<keyword evidence="3" id="KW-1185">Reference proteome</keyword>
<sequence>MASSCYFGLLVASGYGFSHFAHSLHSEILFSGSSYYELSGITLVWFATLLAASFYRASFKSRYLRKAIIAGISIIVNVQFVFMGIGFIYYSAWEIHEYNSYVLSASDPNDHTKPVIINNGSDDVQDALDDTALGHRITISRAELAFVVLSCVFSLMLIVLDVFRVVINGTKLGHCTSNGAYA</sequence>
<protein>
    <submittedName>
        <fullName evidence="2">Uu.00g083490.m01.CDS01</fullName>
    </submittedName>
</protein>
<proteinExistence type="predicted"/>
<accession>A0AAI8VG66</accession>
<evidence type="ECO:0000313" key="2">
    <source>
        <dbReference type="EMBL" id="CAJ2507163.1"/>
    </source>
</evidence>
<feature type="transmembrane region" description="Helical" evidence="1">
    <location>
        <begin position="36"/>
        <end position="55"/>
    </location>
</feature>
<dbReference type="EMBL" id="CAUWAG010000010">
    <property type="protein sequence ID" value="CAJ2507163.1"/>
    <property type="molecule type" value="Genomic_DNA"/>
</dbReference>
<evidence type="ECO:0000313" key="3">
    <source>
        <dbReference type="Proteomes" id="UP001295740"/>
    </source>
</evidence>
<organism evidence="2 3">
    <name type="scientific">Anthostomella pinea</name>
    <dbReference type="NCBI Taxonomy" id="933095"/>
    <lineage>
        <taxon>Eukaryota</taxon>
        <taxon>Fungi</taxon>
        <taxon>Dikarya</taxon>
        <taxon>Ascomycota</taxon>
        <taxon>Pezizomycotina</taxon>
        <taxon>Sordariomycetes</taxon>
        <taxon>Xylariomycetidae</taxon>
        <taxon>Xylariales</taxon>
        <taxon>Xylariaceae</taxon>
        <taxon>Anthostomella</taxon>
    </lineage>
</organism>
<gene>
    <name evidence="2" type="ORF">KHLLAP_LOCUS7631</name>
</gene>
<comment type="caution">
    <text evidence="2">The sequence shown here is derived from an EMBL/GenBank/DDBJ whole genome shotgun (WGS) entry which is preliminary data.</text>
</comment>
<reference evidence="2" key="1">
    <citation type="submission" date="2023-10" db="EMBL/GenBank/DDBJ databases">
        <authorList>
            <person name="Hackl T."/>
        </authorList>
    </citation>
    <scope>NUCLEOTIDE SEQUENCE</scope>
</reference>
<dbReference type="AlphaFoldDB" id="A0AAI8VG66"/>
<name>A0AAI8VG66_9PEZI</name>
<keyword evidence="1" id="KW-0472">Membrane</keyword>
<evidence type="ECO:0000256" key="1">
    <source>
        <dbReference type="SAM" id="Phobius"/>
    </source>
</evidence>
<keyword evidence="1" id="KW-0812">Transmembrane</keyword>
<dbReference type="Proteomes" id="UP001295740">
    <property type="component" value="Unassembled WGS sequence"/>
</dbReference>
<feature type="transmembrane region" description="Helical" evidence="1">
    <location>
        <begin position="144"/>
        <end position="163"/>
    </location>
</feature>